<dbReference type="InterPro" id="IPR015421">
    <property type="entry name" value="PyrdxlP-dep_Trfase_major"/>
</dbReference>
<name>A0A1Q2M9T2_9GAMM</name>
<dbReference type="Pfam" id="PF00266">
    <property type="entry name" value="Aminotran_5"/>
    <property type="match status" value="1"/>
</dbReference>
<dbReference type="KEGG" id="maga:Mag101_06805"/>
<dbReference type="Pfam" id="PF02657">
    <property type="entry name" value="SufE"/>
    <property type="match status" value="1"/>
</dbReference>
<dbReference type="Proteomes" id="UP000188219">
    <property type="component" value="Chromosome"/>
</dbReference>
<evidence type="ECO:0000256" key="1">
    <source>
        <dbReference type="ARBA" id="ARBA00001933"/>
    </source>
</evidence>
<dbReference type="InterPro" id="IPR015424">
    <property type="entry name" value="PyrdxlP-dep_Trfase"/>
</dbReference>
<comment type="cofactor">
    <cofactor evidence="1">
        <name>pyridoxal 5'-phosphate</name>
        <dbReference type="ChEBI" id="CHEBI:597326"/>
    </cofactor>
</comment>
<accession>A0A1Q2M9T2</accession>
<dbReference type="eggNOG" id="COG0520">
    <property type="taxonomic scope" value="Bacteria"/>
</dbReference>
<dbReference type="SUPFAM" id="SSF53383">
    <property type="entry name" value="PLP-dependent transferases"/>
    <property type="match status" value="1"/>
</dbReference>
<dbReference type="EMBL" id="CP019650">
    <property type="protein sequence ID" value="AQQ69430.1"/>
    <property type="molecule type" value="Genomic_DNA"/>
</dbReference>
<evidence type="ECO:0000256" key="4">
    <source>
        <dbReference type="ARBA" id="ARBA00022679"/>
    </source>
</evidence>
<feature type="domain" description="Aminotransferase class V" evidence="7">
    <location>
        <begin position="24"/>
        <end position="405"/>
    </location>
</feature>
<protein>
    <recommendedName>
        <fullName evidence="3">cysteine desulfurase</fullName>
        <ecNumber evidence="3">2.8.1.7</ecNumber>
    </recommendedName>
</protein>
<dbReference type="GO" id="GO:0031071">
    <property type="term" value="F:cysteine desulfurase activity"/>
    <property type="evidence" value="ECO:0007669"/>
    <property type="project" value="UniProtKB-EC"/>
</dbReference>
<evidence type="ECO:0000259" key="8">
    <source>
        <dbReference type="Pfam" id="PF02657"/>
    </source>
</evidence>
<dbReference type="Gene3D" id="3.90.1150.10">
    <property type="entry name" value="Aspartate Aminotransferase, domain 1"/>
    <property type="match status" value="1"/>
</dbReference>
<feature type="domain" description="Fe-S metabolism associated" evidence="8">
    <location>
        <begin position="453"/>
        <end position="565"/>
    </location>
</feature>
<dbReference type="GO" id="GO:0006534">
    <property type="term" value="P:cysteine metabolic process"/>
    <property type="evidence" value="ECO:0007669"/>
    <property type="project" value="InterPro"/>
</dbReference>
<sequence length="572" mass="62354">MNFSSQEFKQQFPLFSQAENRELVYLDNAATTQKPACVIDAIRDFYLHSNANTHRSSHRLARRATEMVERVRAASARFLGAESPREIIFTRGATEGLNLLANSLCRGLVAGDEIILSTAEHHANLVPWQMLAAQYGLVLRFVPDANGVPQIDRIAEVLSPRTRVVSITGGSNALGFRTDLAALRATLAAKSSAATSSGAVSSQGDLRWIVDGSQLVAHDVVDVAAIGCDFFVCSAHKFYGPTGLGLVYGREALLRELPPWQGGGEMITSVDLLASDYADLPHRFEAGTSSLAAIAGLGACLEFLGKQDRLAMAQYEQSLLAYLHDRLSQIPELELLSDARNNLGIASFVHARCAAIDIAQWLDGRDIAVRVGHHCAQPLLHAAGHTATVRASLVAYNSKEDIDRLIAGVEELLRQLDDTAEPQPAAADSAIDSAETYSWQPDNLAKLDLGALRNQQNWQDRYRTLMSWAKVISRKDHIRTTEHLVQGCESSAWLVHRQEAGVHRFAIDSDSRIVKGLGALLLSQIDGATDDAVAPSQLHQIFDELGLSQQLSESRGNGFRALVQRAFDLMHA</sequence>
<dbReference type="Gene3D" id="3.90.1010.10">
    <property type="match status" value="1"/>
</dbReference>
<dbReference type="RefSeq" id="WP_077408124.1">
    <property type="nucleotide sequence ID" value="NZ_CP019650.1"/>
</dbReference>
<dbReference type="STRING" id="260552.Mag101_06805"/>
<comment type="similarity">
    <text evidence="2">Belongs to the class-V pyridoxal-phosphate-dependent aminotransferase family. Csd subfamily.</text>
</comment>
<evidence type="ECO:0000313" key="9">
    <source>
        <dbReference type="EMBL" id="AQQ69430.1"/>
    </source>
</evidence>
<proteinExistence type="inferred from homology"/>
<evidence type="ECO:0000259" key="7">
    <source>
        <dbReference type="Pfam" id="PF00266"/>
    </source>
</evidence>
<dbReference type="CDD" id="cd06453">
    <property type="entry name" value="SufS_like"/>
    <property type="match status" value="1"/>
</dbReference>
<keyword evidence="5" id="KW-0663">Pyridoxal phosphate</keyword>
<gene>
    <name evidence="9" type="ORF">Mag101_06805</name>
</gene>
<dbReference type="InterPro" id="IPR010970">
    <property type="entry name" value="Cys_dSase_SufS"/>
</dbReference>
<dbReference type="PROSITE" id="PS00595">
    <property type="entry name" value="AA_TRANSFER_CLASS_5"/>
    <property type="match status" value="1"/>
</dbReference>
<comment type="catalytic activity">
    <reaction evidence="6">
        <text>(sulfur carrier)-H + L-cysteine = (sulfur carrier)-SH + L-alanine</text>
        <dbReference type="Rhea" id="RHEA:43892"/>
        <dbReference type="Rhea" id="RHEA-COMP:14737"/>
        <dbReference type="Rhea" id="RHEA-COMP:14739"/>
        <dbReference type="ChEBI" id="CHEBI:29917"/>
        <dbReference type="ChEBI" id="CHEBI:35235"/>
        <dbReference type="ChEBI" id="CHEBI:57972"/>
        <dbReference type="ChEBI" id="CHEBI:64428"/>
        <dbReference type="EC" id="2.8.1.7"/>
    </reaction>
</comment>
<evidence type="ECO:0000313" key="10">
    <source>
        <dbReference type="Proteomes" id="UP000188219"/>
    </source>
</evidence>
<organism evidence="9 10">
    <name type="scientific">Microbulbifer agarilyticus</name>
    <dbReference type="NCBI Taxonomy" id="260552"/>
    <lineage>
        <taxon>Bacteria</taxon>
        <taxon>Pseudomonadati</taxon>
        <taxon>Pseudomonadota</taxon>
        <taxon>Gammaproteobacteria</taxon>
        <taxon>Cellvibrionales</taxon>
        <taxon>Microbulbiferaceae</taxon>
        <taxon>Microbulbifer</taxon>
    </lineage>
</organism>
<evidence type="ECO:0000256" key="6">
    <source>
        <dbReference type="ARBA" id="ARBA00050776"/>
    </source>
</evidence>
<dbReference type="AlphaFoldDB" id="A0A1Q2M9T2"/>
<dbReference type="InterPro" id="IPR015422">
    <property type="entry name" value="PyrdxlP-dep_Trfase_small"/>
</dbReference>
<keyword evidence="4" id="KW-0808">Transferase</keyword>
<keyword evidence="10" id="KW-1185">Reference proteome</keyword>
<dbReference type="EC" id="2.8.1.7" evidence="3"/>
<reference evidence="9" key="1">
    <citation type="submission" date="2017-02" db="EMBL/GenBank/DDBJ databases">
        <title>Genome of Microbulbifer agarilyticus GP101.</title>
        <authorList>
            <person name="Jung J."/>
            <person name="Bae S.S."/>
            <person name="Baek K."/>
        </authorList>
    </citation>
    <scope>NUCLEOTIDE SEQUENCE [LARGE SCALE GENOMIC DNA]</scope>
    <source>
        <strain evidence="9">GP101</strain>
    </source>
</reference>
<evidence type="ECO:0000256" key="2">
    <source>
        <dbReference type="ARBA" id="ARBA00010447"/>
    </source>
</evidence>
<dbReference type="PANTHER" id="PTHR43586">
    <property type="entry name" value="CYSTEINE DESULFURASE"/>
    <property type="match status" value="1"/>
</dbReference>
<dbReference type="InterPro" id="IPR003808">
    <property type="entry name" value="Fe-S_metab-assoc_dom"/>
</dbReference>
<dbReference type="PANTHER" id="PTHR43586:SF8">
    <property type="entry name" value="CYSTEINE DESULFURASE 1, CHLOROPLASTIC"/>
    <property type="match status" value="1"/>
</dbReference>
<dbReference type="OrthoDB" id="9808002at2"/>
<dbReference type="InterPro" id="IPR020578">
    <property type="entry name" value="Aminotrans_V_PyrdxlP_BS"/>
</dbReference>
<dbReference type="GO" id="GO:0030170">
    <property type="term" value="F:pyridoxal phosphate binding"/>
    <property type="evidence" value="ECO:0007669"/>
    <property type="project" value="InterPro"/>
</dbReference>
<dbReference type="SUPFAM" id="SSF82649">
    <property type="entry name" value="SufE/NifU"/>
    <property type="match status" value="1"/>
</dbReference>
<evidence type="ECO:0000256" key="5">
    <source>
        <dbReference type="ARBA" id="ARBA00022898"/>
    </source>
</evidence>
<evidence type="ECO:0000256" key="3">
    <source>
        <dbReference type="ARBA" id="ARBA00012239"/>
    </source>
</evidence>
<dbReference type="InterPro" id="IPR000192">
    <property type="entry name" value="Aminotrans_V_dom"/>
</dbReference>
<dbReference type="Gene3D" id="3.40.640.10">
    <property type="entry name" value="Type I PLP-dependent aspartate aminotransferase-like (Major domain)"/>
    <property type="match status" value="1"/>
</dbReference>